<evidence type="ECO:0000256" key="2">
    <source>
        <dbReference type="SAM" id="SignalP"/>
    </source>
</evidence>
<evidence type="ECO:0000313" key="3">
    <source>
        <dbReference type="EMBL" id="AYM87464.1"/>
    </source>
</evidence>
<evidence type="ECO:0000256" key="1">
    <source>
        <dbReference type="SAM" id="MobiDB-lite"/>
    </source>
</evidence>
<dbReference type="Proteomes" id="UP000279995">
    <property type="component" value="Chromosome I"/>
</dbReference>
<protein>
    <recommendedName>
        <fullName evidence="5">Orphan protein</fullName>
    </recommendedName>
</protein>
<sequence length="173" mass="19757">MRTRLIAILCVLSSTVVLAGCETNNTQTAAVSQEVEPAKNAVPNPKKRPKSDPIYPSAERVVAWHANQCGGFKVKPSLHTYLGEKELKRFFKFMCVNTSSAPEEVMTRLQKLDLAYFWPEPIKQYLWLQKQHVTRQINALKEQQALNDKMQQTLSSLATIEQQLLLREDTKEQ</sequence>
<feature type="region of interest" description="Disordered" evidence="1">
    <location>
        <begin position="32"/>
        <end position="53"/>
    </location>
</feature>
<name>A0AAD0U528_9GAMM</name>
<dbReference type="EMBL" id="CP033065">
    <property type="protein sequence ID" value="AYM87464.1"/>
    <property type="molecule type" value="Genomic_DNA"/>
</dbReference>
<gene>
    <name evidence="3" type="ORF">D9T18_12615</name>
</gene>
<reference evidence="3 4" key="1">
    <citation type="submission" date="2018-10" db="EMBL/GenBank/DDBJ databases">
        <title>Complete Genome Sequence and Transcriptomic Profiles of a Marine Bacterium, Pseudoalteromonas agarivorans Hao 2018.</title>
        <authorList>
            <person name="Hao L."/>
        </authorList>
    </citation>
    <scope>NUCLEOTIDE SEQUENCE [LARGE SCALE GENOMIC DNA]</scope>
    <source>
        <strain evidence="3 4">Hao 2018</strain>
    </source>
</reference>
<proteinExistence type="predicted"/>
<feature type="signal peptide" evidence="2">
    <location>
        <begin position="1"/>
        <end position="19"/>
    </location>
</feature>
<dbReference type="PROSITE" id="PS51257">
    <property type="entry name" value="PROKAR_LIPOPROTEIN"/>
    <property type="match status" value="1"/>
</dbReference>
<feature type="chain" id="PRO_5042209574" description="Orphan protein" evidence="2">
    <location>
        <begin position="20"/>
        <end position="173"/>
    </location>
</feature>
<dbReference type="AlphaFoldDB" id="A0AAD0U528"/>
<evidence type="ECO:0000313" key="4">
    <source>
        <dbReference type="Proteomes" id="UP000279995"/>
    </source>
</evidence>
<dbReference type="RefSeq" id="WP_121637890.1">
    <property type="nucleotide sequence ID" value="NZ_CP033065.1"/>
</dbReference>
<evidence type="ECO:0008006" key="5">
    <source>
        <dbReference type="Google" id="ProtNLM"/>
    </source>
</evidence>
<keyword evidence="2" id="KW-0732">Signal</keyword>
<organism evidence="3 4">
    <name type="scientific">Pseudoalteromonas agarivorans</name>
    <dbReference type="NCBI Taxonomy" id="176102"/>
    <lineage>
        <taxon>Bacteria</taxon>
        <taxon>Pseudomonadati</taxon>
        <taxon>Pseudomonadota</taxon>
        <taxon>Gammaproteobacteria</taxon>
        <taxon>Alteromonadales</taxon>
        <taxon>Pseudoalteromonadaceae</taxon>
        <taxon>Pseudoalteromonas</taxon>
    </lineage>
</organism>
<accession>A0AAD0U528</accession>